<comment type="subunit">
    <text evidence="9">Component of the Sec protein translocase complex. Heterotrimer consisting of SecY, SecE and SecG subunits. The heterotrimers can form oligomers, although 1 heterotrimer is thought to be able to translocate proteins. Interacts with the ribosome. Interacts with SecDF, and other proteins may be involved. Interacts with SecA.</text>
</comment>
<comment type="subcellular location">
    <subcellularLocation>
        <location evidence="9">Cell membrane</location>
        <topology evidence="9">Single-pass membrane protein</topology>
    </subcellularLocation>
    <subcellularLocation>
        <location evidence="1">Membrane</location>
    </subcellularLocation>
</comment>
<dbReference type="AlphaFoldDB" id="A0A1C7EAY6"/>
<keyword evidence="5 9" id="KW-0653">Protein transport</keyword>
<sequence length="61" mass="7176">MGNIGDFFKNVVSEMRKVSWPRRKELTRYTIVVLSTVIFMALFFALIDTGISELFRWFLAL</sequence>
<dbReference type="GO" id="GO:0009306">
    <property type="term" value="P:protein secretion"/>
    <property type="evidence" value="ECO:0007669"/>
    <property type="project" value="UniProtKB-UniRule"/>
</dbReference>
<accession>A0A1C7EAY6</accession>
<keyword evidence="11" id="KW-1185">Reference proteome</keyword>
<dbReference type="PANTHER" id="PTHR33910:SF1">
    <property type="entry name" value="PROTEIN TRANSLOCASE SUBUNIT SECE"/>
    <property type="match status" value="1"/>
</dbReference>
<protein>
    <recommendedName>
        <fullName evidence="9">Protein translocase subunit SecE</fullName>
    </recommendedName>
</protein>
<evidence type="ECO:0000256" key="8">
    <source>
        <dbReference type="ARBA" id="ARBA00023136"/>
    </source>
</evidence>
<evidence type="ECO:0000256" key="4">
    <source>
        <dbReference type="ARBA" id="ARBA00022692"/>
    </source>
</evidence>
<proteinExistence type="inferred from homology"/>
<dbReference type="Proteomes" id="UP000092650">
    <property type="component" value="Chromosome"/>
</dbReference>
<keyword evidence="3 9" id="KW-1003">Cell membrane</keyword>
<evidence type="ECO:0000256" key="9">
    <source>
        <dbReference type="HAMAP-Rule" id="MF_00422"/>
    </source>
</evidence>
<dbReference type="EMBL" id="CP016539">
    <property type="protein sequence ID" value="ANU20899.1"/>
    <property type="molecule type" value="Genomic_DNA"/>
</dbReference>
<dbReference type="GO" id="GO:0005886">
    <property type="term" value="C:plasma membrane"/>
    <property type="evidence" value="ECO:0007669"/>
    <property type="project" value="UniProtKB-SubCell"/>
</dbReference>
<evidence type="ECO:0000256" key="1">
    <source>
        <dbReference type="ARBA" id="ARBA00004370"/>
    </source>
</evidence>
<keyword evidence="8 9" id="KW-0472">Membrane</keyword>
<keyword evidence="6 9" id="KW-1133">Transmembrane helix</keyword>
<name>A0A1C7EAY6_9BACL</name>
<dbReference type="RefSeq" id="WP_068871319.1">
    <property type="nucleotide sequence ID" value="NZ_CP016539.2"/>
</dbReference>
<dbReference type="Gene3D" id="1.20.5.1030">
    <property type="entry name" value="Preprotein translocase secy subunit"/>
    <property type="match status" value="1"/>
</dbReference>
<dbReference type="STRING" id="1038856.BBI15_12210"/>
<dbReference type="Pfam" id="PF00584">
    <property type="entry name" value="SecE"/>
    <property type="match status" value="1"/>
</dbReference>
<dbReference type="NCBIfam" id="TIGR00964">
    <property type="entry name" value="secE_bact"/>
    <property type="match status" value="1"/>
</dbReference>
<dbReference type="PANTHER" id="PTHR33910">
    <property type="entry name" value="PROTEIN TRANSLOCASE SUBUNIT SECE"/>
    <property type="match status" value="1"/>
</dbReference>
<dbReference type="InterPro" id="IPR001901">
    <property type="entry name" value="Translocase_SecE/Sec61-g"/>
</dbReference>
<dbReference type="OrthoDB" id="9813233at2"/>
<keyword evidence="2 9" id="KW-0813">Transport</keyword>
<comment type="similarity">
    <text evidence="9">Belongs to the SecE/SEC61-gamma family.</text>
</comment>
<keyword evidence="4 9" id="KW-0812">Transmembrane</keyword>
<dbReference type="InterPro" id="IPR005807">
    <property type="entry name" value="SecE_bac"/>
</dbReference>
<dbReference type="InterPro" id="IPR038379">
    <property type="entry name" value="SecE_sf"/>
</dbReference>
<dbReference type="KEGG" id="ppla:BBI15_12210"/>
<reference evidence="10" key="1">
    <citation type="submission" date="2016-10" db="EMBL/GenBank/DDBJ databases">
        <authorList>
            <person name="See-Too W.S."/>
        </authorList>
    </citation>
    <scope>NUCLEOTIDE SEQUENCE [LARGE SCALE GENOMIC DNA]</scope>
    <source>
        <strain evidence="10">DSM 23997</strain>
    </source>
</reference>
<gene>
    <name evidence="9" type="primary">secE</name>
    <name evidence="10" type="ORF">BBI15_12210</name>
</gene>
<feature type="transmembrane region" description="Helical" evidence="9">
    <location>
        <begin position="26"/>
        <end position="47"/>
    </location>
</feature>
<keyword evidence="7 9" id="KW-0811">Translocation</keyword>
<dbReference type="GO" id="GO:0006605">
    <property type="term" value="P:protein targeting"/>
    <property type="evidence" value="ECO:0007669"/>
    <property type="project" value="UniProtKB-UniRule"/>
</dbReference>
<dbReference type="GO" id="GO:0008320">
    <property type="term" value="F:protein transmembrane transporter activity"/>
    <property type="evidence" value="ECO:0007669"/>
    <property type="project" value="UniProtKB-UniRule"/>
</dbReference>
<organism evidence="10 11">
    <name type="scientific">Planococcus plakortidis</name>
    <dbReference type="NCBI Taxonomy" id="1038856"/>
    <lineage>
        <taxon>Bacteria</taxon>
        <taxon>Bacillati</taxon>
        <taxon>Bacillota</taxon>
        <taxon>Bacilli</taxon>
        <taxon>Bacillales</taxon>
        <taxon>Caryophanaceae</taxon>
        <taxon>Planococcus</taxon>
    </lineage>
</organism>
<dbReference type="GO" id="GO:0065002">
    <property type="term" value="P:intracellular protein transmembrane transport"/>
    <property type="evidence" value="ECO:0007669"/>
    <property type="project" value="UniProtKB-UniRule"/>
</dbReference>
<evidence type="ECO:0000256" key="3">
    <source>
        <dbReference type="ARBA" id="ARBA00022475"/>
    </source>
</evidence>
<evidence type="ECO:0000313" key="10">
    <source>
        <dbReference type="EMBL" id="ANU20899.1"/>
    </source>
</evidence>
<dbReference type="HAMAP" id="MF_00422">
    <property type="entry name" value="SecE"/>
    <property type="match status" value="1"/>
</dbReference>
<evidence type="ECO:0000256" key="2">
    <source>
        <dbReference type="ARBA" id="ARBA00022448"/>
    </source>
</evidence>
<comment type="function">
    <text evidence="9">Essential subunit of the Sec protein translocation channel SecYEG. Clamps together the 2 halves of SecY. May contact the channel plug during translocation.</text>
</comment>
<dbReference type="PROSITE" id="PS01067">
    <property type="entry name" value="SECE_SEC61G"/>
    <property type="match status" value="1"/>
</dbReference>
<evidence type="ECO:0000256" key="6">
    <source>
        <dbReference type="ARBA" id="ARBA00022989"/>
    </source>
</evidence>
<dbReference type="GO" id="GO:0043952">
    <property type="term" value="P:protein transport by the Sec complex"/>
    <property type="evidence" value="ECO:0007669"/>
    <property type="project" value="UniProtKB-UniRule"/>
</dbReference>
<evidence type="ECO:0000313" key="11">
    <source>
        <dbReference type="Proteomes" id="UP000092650"/>
    </source>
</evidence>
<evidence type="ECO:0000256" key="5">
    <source>
        <dbReference type="ARBA" id="ARBA00022927"/>
    </source>
</evidence>
<evidence type="ECO:0000256" key="7">
    <source>
        <dbReference type="ARBA" id="ARBA00023010"/>
    </source>
</evidence>